<dbReference type="InterPro" id="IPR011089">
    <property type="entry name" value="GmrSD_C"/>
</dbReference>
<evidence type="ECO:0000313" key="4">
    <source>
        <dbReference type="Proteomes" id="UP001501747"/>
    </source>
</evidence>
<comment type="caution">
    <text evidence="3">The sequence shown here is derived from an EMBL/GenBank/DDBJ whole genome shotgun (WGS) entry which is preliminary data.</text>
</comment>
<keyword evidence="4" id="KW-1185">Reference proteome</keyword>
<dbReference type="EMBL" id="BAABAL010000012">
    <property type="protein sequence ID" value="GAA4010110.1"/>
    <property type="molecule type" value="Genomic_DNA"/>
</dbReference>
<keyword evidence="3" id="KW-0378">Hydrolase</keyword>
<dbReference type="PANTHER" id="PTHR24094:SF15">
    <property type="entry name" value="AMP-DEPENDENT SYNTHETASE_LIGASE DOMAIN-CONTAINING PROTEIN-RELATED"/>
    <property type="match status" value="1"/>
</dbReference>
<organism evidence="3 4">
    <name type="scientific">Allokutzneria multivorans</name>
    <dbReference type="NCBI Taxonomy" id="1142134"/>
    <lineage>
        <taxon>Bacteria</taxon>
        <taxon>Bacillati</taxon>
        <taxon>Actinomycetota</taxon>
        <taxon>Actinomycetes</taxon>
        <taxon>Pseudonocardiales</taxon>
        <taxon>Pseudonocardiaceae</taxon>
        <taxon>Allokutzneria</taxon>
    </lineage>
</organism>
<sequence length="214" mass="23612">MQRIRPRALAALTAILIAATLTAAPASAAPRGLPELPTLDLARTQLAELTRAEEHSMMGYDRTLFRHWGTHADNCDTRELVLARDGDNVTRDAACRAVTGTWISLYDKVVITSASNVDIDHIVPLAAGWRSGAWEWDAAKRKAFANDLTHPQLLAVSAKSNRSKGDQTPATWRPPARDSWCDYSKAWSHVKSIYRLSVTEAERSALTEMLDTCT</sequence>
<dbReference type="RefSeq" id="WP_344876063.1">
    <property type="nucleotide sequence ID" value="NZ_BAABAL010000012.1"/>
</dbReference>
<keyword evidence="3" id="KW-0540">Nuclease</keyword>
<feature type="chain" id="PRO_5045673878" evidence="1">
    <location>
        <begin position="29"/>
        <end position="214"/>
    </location>
</feature>
<dbReference type="Proteomes" id="UP001501747">
    <property type="component" value="Unassembled WGS sequence"/>
</dbReference>
<evidence type="ECO:0000313" key="3">
    <source>
        <dbReference type="EMBL" id="GAA4010110.1"/>
    </source>
</evidence>
<dbReference type="PANTHER" id="PTHR24094">
    <property type="entry name" value="SECRETED PROTEIN"/>
    <property type="match status" value="1"/>
</dbReference>
<keyword evidence="1" id="KW-0732">Signal</keyword>
<accession>A0ABP7SD71</accession>
<gene>
    <name evidence="3" type="ORF">GCM10022247_35330</name>
</gene>
<name>A0ABP7SD71_9PSEU</name>
<evidence type="ECO:0000256" key="1">
    <source>
        <dbReference type="SAM" id="SignalP"/>
    </source>
</evidence>
<feature type="signal peptide" evidence="1">
    <location>
        <begin position="1"/>
        <end position="28"/>
    </location>
</feature>
<protein>
    <submittedName>
        <fullName evidence="3">HNH endonuclease family protein</fullName>
    </submittedName>
</protein>
<reference evidence="4" key="1">
    <citation type="journal article" date="2019" name="Int. J. Syst. Evol. Microbiol.">
        <title>The Global Catalogue of Microorganisms (GCM) 10K type strain sequencing project: providing services to taxonomists for standard genome sequencing and annotation.</title>
        <authorList>
            <consortium name="The Broad Institute Genomics Platform"/>
            <consortium name="The Broad Institute Genome Sequencing Center for Infectious Disease"/>
            <person name="Wu L."/>
            <person name="Ma J."/>
        </authorList>
    </citation>
    <scope>NUCLEOTIDE SEQUENCE [LARGE SCALE GENOMIC DNA]</scope>
    <source>
        <strain evidence="4">JCM 17342</strain>
    </source>
</reference>
<dbReference type="Pfam" id="PF07510">
    <property type="entry name" value="GmrSD_C"/>
    <property type="match status" value="1"/>
</dbReference>
<evidence type="ECO:0000259" key="2">
    <source>
        <dbReference type="Pfam" id="PF07510"/>
    </source>
</evidence>
<keyword evidence="3" id="KW-0255">Endonuclease</keyword>
<proteinExistence type="predicted"/>
<dbReference type="GO" id="GO:0004519">
    <property type="term" value="F:endonuclease activity"/>
    <property type="evidence" value="ECO:0007669"/>
    <property type="project" value="UniProtKB-KW"/>
</dbReference>
<feature type="domain" description="GmrSD restriction endonucleases C-terminal" evidence="2">
    <location>
        <begin position="103"/>
        <end position="208"/>
    </location>
</feature>